<evidence type="ECO:0000256" key="5">
    <source>
        <dbReference type="ARBA" id="ARBA00035009"/>
    </source>
</evidence>
<gene>
    <name evidence="10" type="primary">LOC111152469</name>
</gene>
<evidence type="ECO:0000256" key="4">
    <source>
        <dbReference type="ARBA" id="ARBA00023136"/>
    </source>
</evidence>
<dbReference type="Proteomes" id="UP000248482">
    <property type="component" value="Unplaced"/>
</dbReference>
<evidence type="ECO:0000256" key="2">
    <source>
        <dbReference type="ARBA" id="ARBA00022692"/>
    </source>
</evidence>
<dbReference type="STRING" id="391180.A0A2Y9K4S4"/>
<dbReference type="RefSeq" id="XP_022366664.1">
    <property type="nucleotide sequence ID" value="XM_022510956.1"/>
</dbReference>
<feature type="region of interest" description="Disordered" evidence="6">
    <location>
        <begin position="625"/>
        <end position="761"/>
    </location>
</feature>
<reference evidence="10" key="1">
    <citation type="submission" date="2025-08" db="UniProtKB">
        <authorList>
            <consortium name="RefSeq"/>
        </authorList>
    </citation>
    <scope>IDENTIFICATION</scope>
    <source>
        <tissue evidence="10">Blood</tissue>
    </source>
</reference>
<comment type="subcellular location">
    <subcellularLocation>
        <location evidence="1">Membrane</location>
        <topology evidence="1">Single-pass membrane protein</topology>
    </subcellularLocation>
</comment>
<dbReference type="GO" id="GO:0016020">
    <property type="term" value="C:membrane"/>
    <property type="evidence" value="ECO:0007669"/>
    <property type="project" value="UniProtKB-SubCell"/>
</dbReference>
<dbReference type="Pfam" id="PF15371">
    <property type="entry name" value="DUF4599"/>
    <property type="match status" value="1"/>
</dbReference>
<dbReference type="PANTHER" id="PTHR21859:SF12">
    <property type="entry name" value="SPERMATOGENESIS-ASSOCIATED PROTEIN 31D1"/>
    <property type="match status" value="1"/>
</dbReference>
<evidence type="ECO:0000313" key="10">
    <source>
        <dbReference type="RefSeq" id="XP_022366664.1"/>
    </source>
</evidence>
<dbReference type="InterPro" id="IPR027970">
    <property type="entry name" value="SPATA31-like"/>
</dbReference>
<feature type="region of interest" description="Disordered" evidence="6">
    <location>
        <begin position="203"/>
        <end position="250"/>
    </location>
</feature>
<dbReference type="KEGG" id="elk:111152469"/>
<feature type="compositionally biased region" description="Polar residues" evidence="6">
    <location>
        <begin position="738"/>
        <end position="748"/>
    </location>
</feature>
<feature type="compositionally biased region" description="Polar residues" evidence="6">
    <location>
        <begin position="691"/>
        <end position="700"/>
    </location>
</feature>
<keyword evidence="2" id="KW-0812">Transmembrane</keyword>
<keyword evidence="4" id="KW-0472">Membrane</keyword>
<sequence length="926" mass="102096">MSSSPGSGPGCSFVPPVSCSPLGRHHDTIHFRQLLCPDPSCEVCNSTTAEINQLLFLQALEDSTPLASTAPVTSSSFTLSPDFSAVPPGDLISAPLPKPSPPPASIFSPNPVIPVADFFPPSPPGDSLPPKPFPPLDSKFPRDHVPPQPLAFPPVQPHHAHTVGRSVRTETVSLSTTFSLDPTLSQDVSPFPELSQKVNPTETFARHHAPPTRSASPPPDCDLTVPQSKPISISRKPVPQSSPPDSSGGLSSYVPTILGIDPSSLSILDLPWWQTHAKGFFPSTLAPRDFHQEVLALRSSEASSRGGPAANLVEPGNLSLLSPDALALLEKQMQKRSDFLLWKESKGSFAKQAIVDAHGLASSLPFWSSKDQSKELHMHQQCPYPTTLEEGHLQQTPIQLFWGLQTPPRESFFPAADASDHISNASPEQESPVVPHPLPPSLPESPPQLLPQAQPLPSPRVQPQAHLQSPLPILPSGPLPDIKICGVCFHRPWNELENLTPTEMQHLEWNVLQKVQTRVWGLPPVVQRSQEDYCPSAPNPSLSHKATKAQVVISVPPGQFPLNEELQRKLESHLRKRLIQHRWGIPRRIYESLTLMSRLSTLPQLPESQRFRGHSWIPKSLSKLNDTESVNDEDSEMLQLEDGELDKDNDNLKKGQEHNPENGPKDHLLSDLESSSDNDMGHDSEKELRSPSENSSTGSVETAGPRQLENVLKTHLRKKSEEISEGHVPGTVHHSWHTMKQTSLPSEKSQTEIKQRRLPPSEVEDYSLNTCKELPFVEPRVQQMLEAHIKRFRWRMLWGLPSRVLESIEIFKSRKDTSPCSPPCSTKLIPAANSKPGGFNPLRGSLKSLHADKAGTANSAPILDHPRLATSTVGKEEQRIPRQSSSNINHQLVEDVPKTKHGRQTLKPVKHVTIANRWPPKPPARQ</sequence>
<organism evidence="9 10">
    <name type="scientific">Enhydra lutris kenyoni</name>
    <name type="common">northern sea otter</name>
    <dbReference type="NCBI Taxonomy" id="391180"/>
    <lineage>
        <taxon>Eukaryota</taxon>
        <taxon>Metazoa</taxon>
        <taxon>Chordata</taxon>
        <taxon>Craniata</taxon>
        <taxon>Vertebrata</taxon>
        <taxon>Euteleostomi</taxon>
        <taxon>Mammalia</taxon>
        <taxon>Eutheria</taxon>
        <taxon>Laurasiatheria</taxon>
        <taxon>Carnivora</taxon>
        <taxon>Caniformia</taxon>
        <taxon>Musteloidea</taxon>
        <taxon>Mustelidae</taxon>
        <taxon>Lutrinae</taxon>
        <taxon>Enhydra</taxon>
    </lineage>
</organism>
<comment type="similarity">
    <text evidence="5">Belongs to the SPATA31 family.</text>
</comment>
<dbReference type="InterPro" id="IPR039509">
    <property type="entry name" value="SPATA31"/>
</dbReference>
<proteinExistence type="inferred from homology"/>
<name>A0A2Y9K4S4_ENHLU</name>
<feature type="compositionally biased region" description="Pro residues" evidence="6">
    <location>
        <begin position="434"/>
        <end position="460"/>
    </location>
</feature>
<evidence type="ECO:0000259" key="7">
    <source>
        <dbReference type="Pfam" id="PF14650"/>
    </source>
</evidence>
<feature type="compositionally biased region" description="Low complexity" evidence="6">
    <location>
        <begin position="237"/>
        <end position="250"/>
    </location>
</feature>
<feature type="domain" description="SPATA31-like" evidence="8">
    <location>
        <begin position="20"/>
        <end position="73"/>
    </location>
</feature>
<feature type="region of interest" description="Disordered" evidence="6">
    <location>
        <begin position="413"/>
        <end position="469"/>
    </location>
</feature>
<dbReference type="AlphaFoldDB" id="A0A2Y9K4S4"/>
<feature type="domain" description="SPATA31" evidence="7">
    <location>
        <begin position="380"/>
        <end position="736"/>
    </location>
</feature>
<evidence type="ECO:0000313" key="9">
    <source>
        <dbReference type="Proteomes" id="UP000248482"/>
    </source>
</evidence>
<accession>A0A2Y9K4S4</accession>
<feature type="compositionally biased region" description="Basic and acidic residues" evidence="6">
    <location>
        <begin position="646"/>
        <end position="670"/>
    </location>
</feature>
<keyword evidence="9" id="KW-1185">Reference proteome</keyword>
<dbReference type="OrthoDB" id="9633439at2759"/>
<feature type="compositionally biased region" description="Polar residues" evidence="6">
    <location>
        <begin position="881"/>
        <end position="890"/>
    </location>
</feature>
<evidence type="ECO:0000259" key="8">
    <source>
        <dbReference type="Pfam" id="PF15371"/>
    </source>
</evidence>
<evidence type="ECO:0000256" key="3">
    <source>
        <dbReference type="ARBA" id="ARBA00022989"/>
    </source>
</evidence>
<dbReference type="PANTHER" id="PTHR21859">
    <property type="entry name" value="ACROSOME-SPECIFIC PROTEIN"/>
    <property type="match status" value="1"/>
</dbReference>
<feature type="compositionally biased region" description="Basic and acidic residues" evidence="6">
    <location>
        <begin position="679"/>
        <end position="690"/>
    </location>
</feature>
<protein>
    <submittedName>
        <fullName evidence="10">Spermatogenesis-associated protein 31D1-like</fullName>
    </submittedName>
</protein>
<feature type="compositionally biased region" description="Acidic residues" evidence="6">
    <location>
        <begin position="629"/>
        <end position="645"/>
    </location>
</feature>
<evidence type="ECO:0000256" key="1">
    <source>
        <dbReference type="ARBA" id="ARBA00004167"/>
    </source>
</evidence>
<keyword evidence="3" id="KW-1133">Transmembrane helix</keyword>
<dbReference type="GeneID" id="111152469"/>
<dbReference type="Pfam" id="PF14650">
    <property type="entry name" value="FAM75"/>
    <property type="match status" value="1"/>
</dbReference>
<evidence type="ECO:0000256" key="6">
    <source>
        <dbReference type="SAM" id="MobiDB-lite"/>
    </source>
</evidence>
<feature type="region of interest" description="Disordered" evidence="6">
    <location>
        <begin position="875"/>
        <end position="904"/>
    </location>
</feature>